<feature type="compositionally biased region" description="Pro residues" evidence="1">
    <location>
        <begin position="26"/>
        <end position="44"/>
    </location>
</feature>
<evidence type="ECO:0000313" key="5">
    <source>
        <dbReference type="Proteomes" id="UP000552045"/>
    </source>
</evidence>
<gene>
    <name evidence="4" type="ORF">BKA02_002438</name>
</gene>
<feature type="domain" description="DUF4190" evidence="3">
    <location>
        <begin position="112"/>
        <end position="177"/>
    </location>
</feature>
<dbReference type="RefSeq" id="WP_179434427.1">
    <property type="nucleotide sequence ID" value="NZ_BAABLC010000006.1"/>
</dbReference>
<accession>A0A7Y9EWU1</accession>
<keyword evidence="2" id="KW-0812">Transmembrane</keyword>
<dbReference type="InterPro" id="IPR025241">
    <property type="entry name" value="DUF4190"/>
</dbReference>
<evidence type="ECO:0000256" key="1">
    <source>
        <dbReference type="SAM" id="MobiDB-lite"/>
    </source>
</evidence>
<protein>
    <recommendedName>
        <fullName evidence="3">DUF4190 domain-containing protein</fullName>
    </recommendedName>
</protein>
<feature type="region of interest" description="Disordered" evidence="1">
    <location>
        <begin position="1"/>
        <end position="79"/>
    </location>
</feature>
<dbReference type="EMBL" id="JACCBH010000001">
    <property type="protein sequence ID" value="NYD55383.1"/>
    <property type="molecule type" value="Genomic_DNA"/>
</dbReference>
<sequence length="198" mass="19973">MSDDNAAARPDETQPYPSPYGGYPGAPAPRPAPPAAQPYPPAQPYPGAASSPAQPSPSAPSYPGAPPQPAAQPYAPPQPYAAAPPATPVQPYAPHYPYASAPYAALQSTSGLAVTSLVCGIGGLALIWIVVPLLASIAAVITGHMALSRLKTTPHIGGRGMAITGLILGYVGVAGLAFIVIGWLVSVLFLGAFAATMR</sequence>
<proteinExistence type="predicted"/>
<keyword evidence="2" id="KW-0472">Membrane</keyword>
<dbReference type="AlphaFoldDB" id="A0A7Y9EWU1"/>
<feature type="compositionally biased region" description="Pro residues" evidence="1">
    <location>
        <begin position="54"/>
        <end position="79"/>
    </location>
</feature>
<dbReference type="Proteomes" id="UP000552045">
    <property type="component" value="Unassembled WGS sequence"/>
</dbReference>
<evidence type="ECO:0000313" key="4">
    <source>
        <dbReference type="EMBL" id="NYD55383.1"/>
    </source>
</evidence>
<keyword evidence="5" id="KW-1185">Reference proteome</keyword>
<keyword evidence="2" id="KW-1133">Transmembrane helix</keyword>
<comment type="caution">
    <text evidence="4">The sequence shown here is derived from an EMBL/GenBank/DDBJ whole genome shotgun (WGS) entry which is preliminary data.</text>
</comment>
<feature type="transmembrane region" description="Helical" evidence="2">
    <location>
        <begin position="125"/>
        <end position="147"/>
    </location>
</feature>
<evidence type="ECO:0000256" key="2">
    <source>
        <dbReference type="SAM" id="Phobius"/>
    </source>
</evidence>
<dbReference type="PRINTS" id="PR01217">
    <property type="entry name" value="PRICHEXTENSN"/>
</dbReference>
<dbReference type="Pfam" id="PF13828">
    <property type="entry name" value="DUF4190"/>
    <property type="match status" value="1"/>
</dbReference>
<organism evidence="4 5">
    <name type="scientific">Microbacterium pseudoresistens</name>
    <dbReference type="NCBI Taxonomy" id="640634"/>
    <lineage>
        <taxon>Bacteria</taxon>
        <taxon>Bacillati</taxon>
        <taxon>Actinomycetota</taxon>
        <taxon>Actinomycetes</taxon>
        <taxon>Micrococcales</taxon>
        <taxon>Microbacteriaceae</taxon>
        <taxon>Microbacterium</taxon>
    </lineage>
</organism>
<reference evidence="4 5" key="1">
    <citation type="submission" date="2020-07" db="EMBL/GenBank/DDBJ databases">
        <title>Sequencing the genomes of 1000 actinobacteria strains.</title>
        <authorList>
            <person name="Klenk H.-P."/>
        </authorList>
    </citation>
    <scope>NUCLEOTIDE SEQUENCE [LARGE SCALE GENOMIC DNA]</scope>
    <source>
        <strain evidence="4 5">DSM 22185</strain>
    </source>
</reference>
<name>A0A7Y9EWU1_9MICO</name>
<evidence type="ECO:0000259" key="3">
    <source>
        <dbReference type="Pfam" id="PF13828"/>
    </source>
</evidence>
<feature type="transmembrane region" description="Helical" evidence="2">
    <location>
        <begin position="167"/>
        <end position="195"/>
    </location>
</feature>